<dbReference type="KEGG" id="psoj:PHYSODRAFT_522939"/>
<reference evidence="2 3" key="1">
    <citation type="journal article" date="2006" name="Science">
        <title>Phytophthora genome sequences uncover evolutionary origins and mechanisms of pathogenesis.</title>
        <authorList>
            <person name="Tyler B.M."/>
            <person name="Tripathy S."/>
            <person name="Zhang X."/>
            <person name="Dehal P."/>
            <person name="Jiang R.H."/>
            <person name="Aerts A."/>
            <person name="Arredondo F.D."/>
            <person name="Baxter L."/>
            <person name="Bensasson D."/>
            <person name="Beynon J.L."/>
            <person name="Chapman J."/>
            <person name="Damasceno C.M."/>
            <person name="Dorrance A.E."/>
            <person name="Dou D."/>
            <person name="Dickerman A.W."/>
            <person name="Dubchak I.L."/>
            <person name="Garbelotto M."/>
            <person name="Gijzen M."/>
            <person name="Gordon S.G."/>
            <person name="Govers F."/>
            <person name="Grunwald N.J."/>
            <person name="Huang W."/>
            <person name="Ivors K.L."/>
            <person name="Jones R.W."/>
            <person name="Kamoun S."/>
            <person name="Krampis K."/>
            <person name="Lamour K.H."/>
            <person name="Lee M.K."/>
            <person name="McDonald W.H."/>
            <person name="Medina M."/>
            <person name="Meijer H.J."/>
            <person name="Nordberg E.K."/>
            <person name="Maclean D.J."/>
            <person name="Ospina-Giraldo M.D."/>
            <person name="Morris P.F."/>
            <person name="Phuntumart V."/>
            <person name="Putnam N.H."/>
            <person name="Rash S."/>
            <person name="Rose J.K."/>
            <person name="Sakihama Y."/>
            <person name="Salamov A.A."/>
            <person name="Savidor A."/>
            <person name="Scheuring C.F."/>
            <person name="Smith B.M."/>
            <person name="Sobral B.W."/>
            <person name="Terry A."/>
            <person name="Torto-Alalibo T.A."/>
            <person name="Win J."/>
            <person name="Xu Z."/>
            <person name="Zhang H."/>
            <person name="Grigoriev I.V."/>
            <person name="Rokhsar D.S."/>
            <person name="Boore J.L."/>
        </authorList>
    </citation>
    <scope>NUCLEOTIDE SEQUENCE [LARGE SCALE GENOMIC DNA]</scope>
    <source>
        <strain evidence="2 3">P6497</strain>
    </source>
</reference>
<dbReference type="InParanoid" id="G5A2S8"/>
<feature type="domain" description="DUF659" evidence="1">
    <location>
        <begin position="45"/>
        <end position="148"/>
    </location>
</feature>
<sequence length="149" mass="16198">MVLALQASKVPSRTDVGDPLLKQTAKEHFEKKVAILMKQKFFAFQLDGWSNPRREKLINILASGPNMDPLHLETIATGVDSQTGEYIARLIGAKVDKLDAIVGESKVSSVTTDNAPNMEKAWGILESTRGLLCNGCAAHVLNLLLQDVA</sequence>
<dbReference type="EMBL" id="JH159159">
    <property type="protein sequence ID" value="EGZ09968.1"/>
    <property type="molecule type" value="Genomic_DNA"/>
</dbReference>
<dbReference type="SUPFAM" id="SSF53098">
    <property type="entry name" value="Ribonuclease H-like"/>
    <property type="match status" value="1"/>
</dbReference>
<dbReference type="STRING" id="1094619.G5A2S8"/>
<dbReference type="OMA" id="PRTPPIF"/>
<dbReference type="Pfam" id="PF04937">
    <property type="entry name" value="DUF659"/>
    <property type="match status" value="1"/>
</dbReference>
<accession>G5A2S8</accession>
<dbReference type="AlphaFoldDB" id="G5A2S8"/>
<gene>
    <name evidence="2" type="ORF">PHYSODRAFT_522939</name>
</gene>
<protein>
    <recommendedName>
        <fullName evidence="1">DUF659 domain-containing protein</fullName>
    </recommendedName>
</protein>
<dbReference type="InterPro" id="IPR007021">
    <property type="entry name" value="DUF659"/>
</dbReference>
<name>G5A2S8_PHYSP</name>
<dbReference type="RefSeq" id="XP_009534829.1">
    <property type="nucleotide sequence ID" value="XM_009536534.1"/>
</dbReference>
<dbReference type="SMR" id="G5A2S8"/>
<dbReference type="Proteomes" id="UP000002640">
    <property type="component" value="Unassembled WGS sequence"/>
</dbReference>
<proteinExistence type="predicted"/>
<evidence type="ECO:0000313" key="2">
    <source>
        <dbReference type="EMBL" id="EGZ09968.1"/>
    </source>
</evidence>
<organism evidence="2 3">
    <name type="scientific">Phytophthora sojae (strain P6497)</name>
    <name type="common">Soybean stem and root rot agent</name>
    <name type="synonym">Phytophthora megasperma f. sp. glycines</name>
    <dbReference type="NCBI Taxonomy" id="1094619"/>
    <lineage>
        <taxon>Eukaryota</taxon>
        <taxon>Sar</taxon>
        <taxon>Stramenopiles</taxon>
        <taxon>Oomycota</taxon>
        <taxon>Peronosporomycetes</taxon>
        <taxon>Peronosporales</taxon>
        <taxon>Peronosporaceae</taxon>
        <taxon>Phytophthora</taxon>
    </lineage>
</organism>
<evidence type="ECO:0000313" key="3">
    <source>
        <dbReference type="Proteomes" id="UP000002640"/>
    </source>
</evidence>
<dbReference type="InterPro" id="IPR012337">
    <property type="entry name" value="RNaseH-like_sf"/>
</dbReference>
<dbReference type="GeneID" id="20660572"/>
<keyword evidence="3" id="KW-1185">Reference proteome</keyword>
<evidence type="ECO:0000259" key="1">
    <source>
        <dbReference type="Pfam" id="PF04937"/>
    </source>
</evidence>